<proteinExistence type="predicted"/>
<evidence type="ECO:0000313" key="1">
    <source>
        <dbReference type="EMBL" id="AMJ77548.1"/>
    </source>
</evidence>
<name>A0AAC8XHJ6_9ALTE</name>
<evidence type="ECO:0000313" key="2">
    <source>
        <dbReference type="Proteomes" id="UP000061468"/>
    </source>
</evidence>
<sequence>MALPHKKAAYSALLFLSLVFLIPYNTLVTFKPLHRKKLNDCSKGDLNVRFNVLSLPSVVLVRQNKRLACRALKDSD</sequence>
<accession>A0AAC8XHJ6</accession>
<organism evidence="1 2">
    <name type="scientific">Alteromonas mediterranea</name>
    <dbReference type="NCBI Taxonomy" id="314275"/>
    <lineage>
        <taxon>Bacteria</taxon>
        <taxon>Pseudomonadati</taxon>
        <taxon>Pseudomonadota</taxon>
        <taxon>Gammaproteobacteria</taxon>
        <taxon>Alteromonadales</taxon>
        <taxon>Alteromonadaceae</taxon>
        <taxon>Alteromonas/Salinimonas group</taxon>
        <taxon>Alteromonas</taxon>
    </lineage>
</organism>
<protein>
    <submittedName>
        <fullName evidence="1">Uncharacterized protein</fullName>
    </submittedName>
</protein>
<dbReference type="EMBL" id="CP013928">
    <property type="protein sequence ID" value="AMJ77548.1"/>
    <property type="molecule type" value="Genomic_DNA"/>
</dbReference>
<gene>
    <name evidence="1" type="ORF">AV942_04075</name>
</gene>
<dbReference type="AlphaFoldDB" id="A0AAC8XHJ6"/>
<reference evidence="1 2" key="1">
    <citation type="submission" date="2015-12" db="EMBL/GenBank/DDBJ databases">
        <title>Intraspecies pangenome expansion in the marine bacterium Alteromonas.</title>
        <authorList>
            <person name="Lopez-Perez M."/>
            <person name="Rodriguez-Valera F."/>
        </authorList>
    </citation>
    <scope>NUCLEOTIDE SEQUENCE [LARGE SCALE GENOMIC DNA]</scope>
    <source>
        <strain evidence="1 2">UM8</strain>
    </source>
</reference>
<dbReference type="Proteomes" id="UP000061468">
    <property type="component" value="Chromosome"/>
</dbReference>